<proteinExistence type="predicted"/>
<evidence type="ECO:0000256" key="2">
    <source>
        <dbReference type="SAM" id="Phobius"/>
    </source>
</evidence>
<keyword evidence="2" id="KW-1133">Transmembrane helix</keyword>
<accession>A0A5N4CL64</accession>
<name>A0A5N4CL64_CAMDR</name>
<gene>
    <name evidence="3" type="ORF">Cadr_000025272</name>
</gene>
<comment type="caution">
    <text evidence="3">The sequence shown here is derived from an EMBL/GenBank/DDBJ whole genome shotgun (WGS) entry which is preliminary data.</text>
</comment>
<evidence type="ECO:0000313" key="3">
    <source>
        <dbReference type="EMBL" id="KAB1259632.1"/>
    </source>
</evidence>
<feature type="region of interest" description="Disordered" evidence="1">
    <location>
        <begin position="45"/>
        <end position="79"/>
    </location>
</feature>
<dbReference type="AlphaFoldDB" id="A0A5N4CL64"/>
<dbReference type="InterPro" id="IPR053089">
    <property type="entry name" value="Rho_GEF18"/>
</dbReference>
<dbReference type="PANTHER" id="PTHR47440">
    <property type="entry name" value="RIKEN CDNA A430078G23 GENE"/>
    <property type="match status" value="1"/>
</dbReference>
<evidence type="ECO:0000256" key="1">
    <source>
        <dbReference type="SAM" id="MobiDB-lite"/>
    </source>
</evidence>
<keyword evidence="2" id="KW-0812">Transmembrane</keyword>
<sequence length="125" mass="14107">MEKDHVEPDHVLIVQQVLQELRQYHGSEDSTSKIERCDRSARVKRRLSSLRSRVTRQKEKGKSPVPLKDKGQDARERKECVNGHQLARGTFSGHSSCPLCGKPFLSSVVASVIIIIIIIIIISCY</sequence>
<evidence type="ECO:0000313" key="4">
    <source>
        <dbReference type="Proteomes" id="UP000299084"/>
    </source>
</evidence>
<dbReference type="Proteomes" id="UP000299084">
    <property type="component" value="Unassembled WGS sequence"/>
</dbReference>
<protein>
    <submittedName>
        <fullName evidence="3">Rho guanine nucleotide exchange factor 18</fullName>
    </submittedName>
</protein>
<dbReference type="EMBL" id="JWIN03000022">
    <property type="protein sequence ID" value="KAB1259632.1"/>
    <property type="molecule type" value="Genomic_DNA"/>
</dbReference>
<keyword evidence="4" id="KW-1185">Reference proteome</keyword>
<keyword evidence="2" id="KW-0472">Membrane</keyword>
<dbReference type="PANTHER" id="PTHR47440:SF1">
    <property type="entry name" value="RHO_RAC GUANINE NUCLEOTIDE EXCHANGE FACTOR 18"/>
    <property type="match status" value="1"/>
</dbReference>
<feature type="transmembrane region" description="Helical" evidence="2">
    <location>
        <begin position="104"/>
        <end position="124"/>
    </location>
</feature>
<feature type="compositionally biased region" description="Basic and acidic residues" evidence="1">
    <location>
        <begin position="56"/>
        <end position="79"/>
    </location>
</feature>
<reference evidence="3 4" key="1">
    <citation type="journal article" date="2019" name="Mol. Ecol. Resour.">
        <title>Improving Illumina assemblies with Hi-C and long reads: an example with the North African dromedary.</title>
        <authorList>
            <person name="Elbers J.P."/>
            <person name="Rogers M.F."/>
            <person name="Perelman P.L."/>
            <person name="Proskuryakova A.A."/>
            <person name="Serdyukova N.A."/>
            <person name="Johnson W.E."/>
            <person name="Horin P."/>
            <person name="Corander J."/>
            <person name="Murphy D."/>
            <person name="Burger P.A."/>
        </authorList>
    </citation>
    <scope>NUCLEOTIDE SEQUENCE [LARGE SCALE GENOMIC DNA]</scope>
    <source>
        <strain evidence="3">Drom800</strain>
        <tissue evidence="3">Blood</tissue>
    </source>
</reference>
<organism evidence="3 4">
    <name type="scientific">Camelus dromedarius</name>
    <name type="common">Dromedary</name>
    <name type="synonym">Arabian camel</name>
    <dbReference type="NCBI Taxonomy" id="9838"/>
    <lineage>
        <taxon>Eukaryota</taxon>
        <taxon>Metazoa</taxon>
        <taxon>Chordata</taxon>
        <taxon>Craniata</taxon>
        <taxon>Vertebrata</taxon>
        <taxon>Euteleostomi</taxon>
        <taxon>Mammalia</taxon>
        <taxon>Eutheria</taxon>
        <taxon>Laurasiatheria</taxon>
        <taxon>Artiodactyla</taxon>
        <taxon>Tylopoda</taxon>
        <taxon>Camelidae</taxon>
        <taxon>Camelus</taxon>
    </lineage>
</organism>